<evidence type="ECO:0000313" key="2">
    <source>
        <dbReference type="EMBL" id="KZT57673.1"/>
    </source>
</evidence>
<keyword evidence="1" id="KW-0812">Transmembrane</keyword>
<sequence length="195" mass="22287">MQFSMLHSCQYDLRLVSGTPRQFPTSLFRSASVGNRKIKGDVQQFVGHTRPLPTCIVSLLVLVHDSRTFRACTDVERLATPSLHFSVSLVFGASSYCIIRVLFQTFFVVTFIFILVHTFRYTTSYTRTAFVAVYLTSCVSTLNFPIPHCCRMPLMSIRMAQSQCTQTGSANRMKTGHFIERRPWRADLFYTLVCK</sequence>
<dbReference type="InParanoid" id="A0A165G6X7"/>
<feature type="transmembrane region" description="Helical" evidence="1">
    <location>
        <begin position="128"/>
        <end position="146"/>
    </location>
</feature>
<accession>A0A165G6X7</accession>
<evidence type="ECO:0000313" key="3">
    <source>
        <dbReference type="Proteomes" id="UP000076842"/>
    </source>
</evidence>
<proteinExistence type="predicted"/>
<protein>
    <submittedName>
        <fullName evidence="2">Uncharacterized protein</fullName>
    </submittedName>
</protein>
<evidence type="ECO:0000256" key="1">
    <source>
        <dbReference type="SAM" id="Phobius"/>
    </source>
</evidence>
<reference evidence="2 3" key="1">
    <citation type="journal article" date="2016" name="Mol. Biol. Evol.">
        <title>Comparative Genomics of Early-Diverging Mushroom-Forming Fungi Provides Insights into the Origins of Lignocellulose Decay Capabilities.</title>
        <authorList>
            <person name="Nagy L.G."/>
            <person name="Riley R."/>
            <person name="Tritt A."/>
            <person name="Adam C."/>
            <person name="Daum C."/>
            <person name="Floudas D."/>
            <person name="Sun H."/>
            <person name="Yadav J.S."/>
            <person name="Pangilinan J."/>
            <person name="Larsson K.H."/>
            <person name="Matsuura K."/>
            <person name="Barry K."/>
            <person name="Labutti K."/>
            <person name="Kuo R."/>
            <person name="Ohm R.A."/>
            <person name="Bhattacharya S.S."/>
            <person name="Shirouzu T."/>
            <person name="Yoshinaga Y."/>
            <person name="Martin F.M."/>
            <person name="Grigoriev I.V."/>
            <person name="Hibbett D.S."/>
        </authorList>
    </citation>
    <scope>NUCLEOTIDE SEQUENCE [LARGE SCALE GENOMIC DNA]</scope>
    <source>
        <strain evidence="2 3">HHB12733</strain>
    </source>
</reference>
<keyword evidence="1" id="KW-0472">Membrane</keyword>
<keyword evidence="1" id="KW-1133">Transmembrane helix</keyword>
<feature type="transmembrane region" description="Helical" evidence="1">
    <location>
        <begin position="93"/>
        <end position="116"/>
    </location>
</feature>
<dbReference type="AlphaFoldDB" id="A0A165G6X7"/>
<dbReference type="EMBL" id="KV423960">
    <property type="protein sequence ID" value="KZT57673.1"/>
    <property type="molecule type" value="Genomic_DNA"/>
</dbReference>
<keyword evidence="3" id="KW-1185">Reference proteome</keyword>
<dbReference type="Proteomes" id="UP000076842">
    <property type="component" value="Unassembled WGS sequence"/>
</dbReference>
<gene>
    <name evidence="2" type="ORF">CALCODRAFT_273063</name>
</gene>
<name>A0A165G6X7_9BASI</name>
<organism evidence="2 3">
    <name type="scientific">Calocera cornea HHB12733</name>
    <dbReference type="NCBI Taxonomy" id="1353952"/>
    <lineage>
        <taxon>Eukaryota</taxon>
        <taxon>Fungi</taxon>
        <taxon>Dikarya</taxon>
        <taxon>Basidiomycota</taxon>
        <taxon>Agaricomycotina</taxon>
        <taxon>Dacrymycetes</taxon>
        <taxon>Dacrymycetales</taxon>
        <taxon>Dacrymycetaceae</taxon>
        <taxon>Calocera</taxon>
    </lineage>
</organism>